<dbReference type="PROSITE" id="PS50887">
    <property type="entry name" value="GGDEF"/>
    <property type="match status" value="1"/>
</dbReference>
<dbReference type="RefSeq" id="WP_064042818.1">
    <property type="nucleotide sequence ID" value="NZ_LUUJ01000145.1"/>
</dbReference>
<reference evidence="2 3" key="1">
    <citation type="submission" date="2016-03" db="EMBL/GenBank/DDBJ databases">
        <authorList>
            <person name="Ploux O."/>
        </authorList>
    </citation>
    <scope>NUCLEOTIDE SEQUENCE [LARGE SCALE GENOMIC DNA]</scope>
    <source>
        <strain evidence="2 3">R-45378</strain>
    </source>
</reference>
<evidence type="ECO:0000313" key="2">
    <source>
        <dbReference type="EMBL" id="OAI09811.1"/>
    </source>
</evidence>
<protein>
    <recommendedName>
        <fullName evidence="1">GGDEF domain-containing protein</fullName>
    </recommendedName>
</protein>
<gene>
    <name evidence="2" type="ORF">A1507_04570</name>
</gene>
<dbReference type="OrthoDB" id="9812260at2"/>
<accession>A0A177MVZ7</accession>
<comment type="caution">
    <text evidence="2">The sequence shown here is derived from an EMBL/GenBank/DDBJ whole genome shotgun (WGS) entry which is preliminary data.</text>
</comment>
<organism evidence="2 3">
    <name type="scientific">Methylomonas koyamae</name>
    <dbReference type="NCBI Taxonomy" id="702114"/>
    <lineage>
        <taxon>Bacteria</taxon>
        <taxon>Pseudomonadati</taxon>
        <taxon>Pseudomonadota</taxon>
        <taxon>Gammaproteobacteria</taxon>
        <taxon>Methylococcales</taxon>
        <taxon>Methylococcaceae</taxon>
        <taxon>Methylomonas</taxon>
    </lineage>
</organism>
<evidence type="ECO:0000259" key="1">
    <source>
        <dbReference type="PROSITE" id="PS50887"/>
    </source>
</evidence>
<dbReference type="EMBL" id="LUUJ01000145">
    <property type="protein sequence ID" value="OAI09811.1"/>
    <property type="molecule type" value="Genomic_DNA"/>
</dbReference>
<feature type="domain" description="GGDEF" evidence="1">
    <location>
        <begin position="1"/>
        <end position="117"/>
    </location>
</feature>
<dbReference type="InterPro" id="IPR043128">
    <property type="entry name" value="Rev_trsase/Diguanyl_cyclase"/>
</dbReference>
<dbReference type="PANTHER" id="PTHR46663:SF3">
    <property type="entry name" value="SLL0267 PROTEIN"/>
    <property type="match status" value="1"/>
</dbReference>
<evidence type="ECO:0000313" key="3">
    <source>
        <dbReference type="Proteomes" id="UP000077857"/>
    </source>
</evidence>
<dbReference type="Proteomes" id="UP000077857">
    <property type="component" value="Unassembled WGS sequence"/>
</dbReference>
<dbReference type="SMART" id="SM00267">
    <property type="entry name" value="GGDEF"/>
    <property type="match status" value="1"/>
</dbReference>
<dbReference type="SUPFAM" id="SSF55073">
    <property type="entry name" value="Nucleotide cyclase"/>
    <property type="match status" value="1"/>
</dbReference>
<sequence length="130" mass="14449">MLDITVRKTVEDYLHHLVRYDALTDRLHQAMAQARRDRTLLIRLEQPAAAALVAERILQVLSEACLIQDRALDISCSVGIALYPRDGADSTTLMKHADSEMYQAKCAGRDCFRFYAGGDRAEDAAVPGVL</sequence>
<dbReference type="Gene3D" id="3.30.70.270">
    <property type="match status" value="1"/>
</dbReference>
<dbReference type="InterPro" id="IPR000160">
    <property type="entry name" value="GGDEF_dom"/>
</dbReference>
<proteinExistence type="predicted"/>
<name>A0A177MVZ7_9GAMM</name>
<dbReference type="Pfam" id="PF00990">
    <property type="entry name" value="GGDEF"/>
    <property type="match status" value="1"/>
</dbReference>
<dbReference type="InterPro" id="IPR052163">
    <property type="entry name" value="DGC-Regulatory_Protein"/>
</dbReference>
<dbReference type="AlphaFoldDB" id="A0A177MVZ7"/>
<dbReference type="PANTHER" id="PTHR46663">
    <property type="entry name" value="DIGUANYLATE CYCLASE DGCT-RELATED"/>
    <property type="match status" value="1"/>
</dbReference>
<dbReference type="InterPro" id="IPR029787">
    <property type="entry name" value="Nucleotide_cyclase"/>
</dbReference>